<dbReference type="RefSeq" id="XP_044720911.1">
    <property type="nucleotide sequence ID" value="XM_044864379.1"/>
</dbReference>
<dbReference type="Gene3D" id="3.40.50.150">
    <property type="entry name" value="Vaccinia Virus protein VP39"/>
    <property type="match status" value="1"/>
</dbReference>
<dbReference type="Proteomes" id="UP000824596">
    <property type="component" value="Unassembled WGS sequence"/>
</dbReference>
<gene>
    <name evidence="1" type="ORF">HRG_05908</name>
</gene>
<protein>
    <submittedName>
        <fullName evidence="1">Uncharacterized protein</fullName>
    </submittedName>
</protein>
<sequence length="131" mass="15058">MRGALAVKRLPGVTALSGRRRRLSLSVAESLPISPSFHWFAHKQALEEIHRVLKWRGKLGMIWNGQPTGKWTAATRWEQQRKELILKLDPAGPPRFRDDKWWHVLERQSRAAKPIFSTPMGEKKKGTSRNG</sequence>
<dbReference type="GeneID" id="68355037"/>
<proteinExistence type="predicted"/>
<dbReference type="EMBL" id="JAIZPD010000005">
    <property type="protein sequence ID" value="KAH0963398.1"/>
    <property type="molecule type" value="Genomic_DNA"/>
</dbReference>
<evidence type="ECO:0000313" key="2">
    <source>
        <dbReference type="Proteomes" id="UP000824596"/>
    </source>
</evidence>
<dbReference type="InterPro" id="IPR029063">
    <property type="entry name" value="SAM-dependent_MTases_sf"/>
</dbReference>
<keyword evidence="2" id="KW-1185">Reference proteome</keyword>
<evidence type="ECO:0000313" key="1">
    <source>
        <dbReference type="EMBL" id="KAH0963398.1"/>
    </source>
</evidence>
<reference evidence="1" key="1">
    <citation type="submission" date="2021-09" db="EMBL/GenBank/DDBJ databases">
        <title>A high-quality genome of the endoparasitic fungus Hirsutella rhossiliensis with a comparison of Hirsutella genomes reveals transposable elements contributing to genome size variation.</title>
        <authorList>
            <person name="Lin R."/>
            <person name="Jiao Y."/>
            <person name="Sun X."/>
            <person name="Ling J."/>
            <person name="Xie B."/>
            <person name="Cheng X."/>
        </authorList>
    </citation>
    <scope>NUCLEOTIDE SEQUENCE</scope>
    <source>
        <strain evidence="1">HR02</strain>
    </source>
</reference>
<name>A0A9P8MW89_9HYPO</name>
<comment type="caution">
    <text evidence="1">The sequence shown here is derived from an EMBL/GenBank/DDBJ whole genome shotgun (WGS) entry which is preliminary data.</text>
</comment>
<organism evidence="1 2">
    <name type="scientific">Hirsutella rhossiliensis</name>
    <dbReference type="NCBI Taxonomy" id="111463"/>
    <lineage>
        <taxon>Eukaryota</taxon>
        <taxon>Fungi</taxon>
        <taxon>Dikarya</taxon>
        <taxon>Ascomycota</taxon>
        <taxon>Pezizomycotina</taxon>
        <taxon>Sordariomycetes</taxon>
        <taxon>Hypocreomycetidae</taxon>
        <taxon>Hypocreales</taxon>
        <taxon>Ophiocordycipitaceae</taxon>
        <taxon>Hirsutella</taxon>
    </lineage>
</organism>
<dbReference type="OrthoDB" id="66144at2759"/>
<dbReference type="AlphaFoldDB" id="A0A9P8MW89"/>
<accession>A0A9P8MW89</accession>